<evidence type="ECO:0000256" key="1">
    <source>
        <dbReference type="ARBA" id="ARBA00023002"/>
    </source>
</evidence>
<dbReference type="Pfam" id="PF00389">
    <property type="entry name" value="2-Hacid_dh"/>
    <property type="match status" value="1"/>
</dbReference>
<evidence type="ECO:0000259" key="4">
    <source>
        <dbReference type="Pfam" id="PF00389"/>
    </source>
</evidence>
<protein>
    <submittedName>
        <fullName evidence="6">Hydroxyacid dehydrogenase</fullName>
    </submittedName>
</protein>
<dbReference type="GO" id="GO:0016616">
    <property type="term" value="F:oxidoreductase activity, acting on the CH-OH group of donors, NAD or NADP as acceptor"/>
    <property type="evidence" value="ECO:0007669"/>
    <property type="project" value="InterPro"/>
</dbReference>
<feature type="domain" description="D-isomer specific 2-hydroxyacid dehydrogenase catalytic" evidence="4">
    <location>
        <begin position="28"/>
        <end position="316"/>
    </location>
</feature>
<dbReference type="Proteomes" id="UP000182229">
    <property type="component" value="Unassembled WGS sequence"/>
</dbReference>
<dbReference type="OrthoDB" id="9793626at2"/>
<dbReference type="RefSeq" id="WP_071900214.1">
    <property type="nucleotide sequence ID" value="NZ_MPIN01000005.1"/>
</dbReference>
<dbReference type="AlphaFoldDB" id="A0A1L9B964"/>
<feature type="domain" description="D-isomer specific 2-hydroxyacid dehydrogenase NAD-binding" evidence="5">
    <location>
        <begin position="109"/>
        <end position="285"/>
    </location>
</feature>
<gene>
    <name evidence="6" type="ORF">BON30_21380</name>
</gene>
<name>A0A1L9B964_9BACT</name>
<keyword evidence="2" id="KW-0520">NAD</keyword>
<dbReference type="PANTHER" id="PTHR43333">
    <property type="entry name" value="2-HACID_DH_C DOMAIN-CONTAINING PROTEIN"/>
    <property type="match status" value="1"/>
</dbReference>
<reference evidence="7" key="1">
    <citation type="submission" date="2016-11" db="EMBL/GenBank/DDBJ databases">
        <authorList>
            <person name="Shukria A."/>
            <person name="Stevens D.C."/>
        </authorList>
    </citation>
    <scope>NUCLEOTIDE SEQUENCE [LARGE SCALE GENOMIC DNA]</scope>
    <source>
        <strain evidence="7">Cbfe23</strain>
    </source>
</reference>
<evidence type="ECO:0000313" key="7">
    <source>
        <dbReference type="Proteomes" id="UP000182229"/>
    </source>
</evidence>
<comment type="similarity">
    <text evidence="3">Belongs to the D-isomer specific 2-hydroxyacid dehydrogenase family.</text>
</comment>
<dbReference type="SUPFAM" id="SSF52283">
    <property type="entry name" value="Formate/glycerate dehydrogenase catalytic domain-like"/>
    <property type="match status" value="1"/>
</dbReference>
<dbReference type="Gene3D" id="3.40.50.720">
    <property type="entry name" value="NAD(P)-binding Rossmann-like Domain"/>
    <property type="match status" value="2"/>
</dbReference>
<dbReference type="SUPFAM" id="SSF51735">
    <property type="entry name" value="NAD(P)-binding Rossmann-fold domains"/>
    <property type="match status" value="1"/>
</dbReference>
<organism evidence="6 7">
    <name type="scientific">Cystobacter ferrugineus</name>
    <dbReference type="NCBI Taxonomy" id="83449"/>
    <lineage>
        <taxon>Bacteria</taxon>
        <taxon>Pseudomonadati</taxon>
        <taxon>Myxococcota</taxon>
        <taxon>Myxococcia</taxon>
        <taxon>Myxococcales</taxon>
        <taxon>Cystobacterineae</taxon>
        <taxon>Archangiaceae</taxon>
        <taxon>Cystobacter</taxon>
    </lineage>
</organism>
<dbReference type="GO" id="GO:0051287">
    <property type="term" value="F:NAD binding"/>
    <property type="evidence" value="ECO:0007669"/>
    <property type="project" value="InterPro"/>
</dbReference>
<reference evidence="6 7" key="2">
    <citation type="submission" date="2016-12" db="EMBL/GenBank/DDBJ databases">
        <title>Draft Genome Sequence of Cystobacter ferrugineus Strain Cbfe23.</title>
        <authorList>
            <person name="Akbar S."/>
            <person name="Dowd S.E."/>
            <person name="Stevens D.C."/>
        </authorList>
    </citation>
    <scope>NUCLEOTIDE SEQUENCE [LARGE SCALE GENOMIC DNA]</scope>
    <source>
        <strain evidence="6 7">Cbfe23</strain>
    </source>
</reference>
<evidence type="ECO:0000256" key="3">
    <source>
        <dbReference type="RuleBase" id="RU003719"/>
    </source>
</evidence>
<keyword evidence="7" id="KW-1185">Reference proteome</keyword>
<comment type="caution">
    <text evidence="6">The sequence shown here is derived from an EMBL/GenBank/DDBJ whole genome shotgun (WGS) entry which is preliminary data.</text>
</comment>
<dbReference type="InterPro" id="IPR006140">
    <property type="entry name" value="D-isomer_DH_NAD-bd"/>
</dbReference>
<dbReference type="Pfam" id="PF02826">
    <property type="entry name" value="2-Hacid_dh_C"/>
    <property type="match status" value="1"/>
</dbReference>
<sequence>MNVEHLLVLADPASPYLAHLRRLAPGVRLTIGLSEEQLAPAIEQAQVLLVGAQKKEVLRALLPRARSLRWIHALSAGVENLLFEELIQSPLPLTNSKGVYSGSLGEFALAAMLFFAKDLRRLVRQQSEARWEQFSPVELRGQTLGILGYGDIGRAVAERARPFGMRVLACRRQPSRSAGDALVDELYPLERRREMIASSDYLLLALPHTSGTHRLMGELELGAMKPGAVLINIGRGGTVDEQALVKALEEGRLRGAALDVFESEPLPMGHAFWRLDNVLLSPHCADQTPTWREDAVALFLKNLERFDKGEPLLNVVDKAAGY</sequence>
<dbReference type="CDD" id="cd05300">
    <property type="entry name" value="2-Hacid_dh_1"/>
    <property type="match status" value="1"/>
</dbReference>
<dbReference type="InterPro" id="IPR036291">
    <property type="entry name" value="NAD(P)-bd_dom_sf"/>
</dbReference>
<dbReference type="STRING" id="83449.BON30_21380"/>
<dbReference type="EMBL" id="MPIN01000005">
    <property type="protein sequence ID" value="OJH38781.1"/>
    <property type="molecule type" value="Genomic_DNA"/>
</dbReference>
<evidence type="ECO:0000259" key="5">
    <source>
        <dbReference type="Pfam" id="PF02826"/>
    </source>
</evidence>
<accession>A0A1L9B964</accession>
<evidence type="ECO:0000313" key="6">
    <source>
        <dbReference type="EMBL" id="OJH38781.1"/>
    </source>
</evidence>
<evidence type="ECO:0000256" key="2">
    <source>
        <dbReference type="ARBA" id="ARBA00023027"/>
    </source>
</evidence>
<dbReference type="PANTHER" id="PTHR43333:SF1">
    <property type="entry name" value="D-ISOMER SPECIFIC 2-HYDROXYACID DEHYDROGENASE NAD-BINDING DOMAIN-CONTAINING PROTEIN"/>
    <property type="match status" value="1"/>
</dbReference>
<dbReference type="InterPro" id="IPR006139">
    <property type="entry name" value="D-isomer_2_OHA_DH_cat_dom"/>
</dbReference>
<proteinExistence type="inferred from homology"/>
<keyword evidence="1 3" id="KW-0560">Oxidoreductase</keyword>